<reference evidence="1" key="1">
    <citation type="journal article" date="2023" name="G3 (Bethesda)">
        <title>A reference genome for the long-term kleptoplast-retaining sea slug Elysia crispata morphotype clarki.</title>
        <authorList>
            <person name="Eastman K.E."/>
            <person name="Pendleton A.L."/>
            <person name="Shaikh M.A."/>
            <person name="Suttiyut T."/>
            <person name="Ogas R."/>
            <person name="Tomko P."/>
            <person name="Gavelis G."/>
            <person name="Widhalm J.R."/>
            <person name="Wisecaver J.H."/>
        </authorList>
    </citation>
    <scope>NUCLEOTIDE SEQUENCE</scope>
    <source>
        <strain evidence="1">ECLA1</strain>
    </source>
</reference>
<keyword evidence="2" id="KW-1185">Reference proteome</keyword>
<evidence type="ECO:0000313" key="2">
    <source>
        <dbReference type="Proteomes" id="UP001283361"/>
    </source>
</evidence>
<evidence type="ECO:0000313" key="1">
    <source>
        <dbReference type="EMBL" id="KAK3785028.1"/>
    </source>
</evidence>
<comment type="caution">
    <text evidence="1">The sequence shown here is derived from an EMBL/GenBank/DDBJ whole genome shotgun (WGS) entry which is preliminary data.</text>
</comment>
<accession>A0AAE1ACD4</accession>
<sequence>MGEDEAECADNDRPDLVCVRADNDRPDLVCVWEKTRRNVQTMTGSCVYGADNDRPDLVCVWEKTRRNVQTMTDRTLCVYGRRPGGMCRQ</sequence>
<proteinExistence type="predicted"/>
<dbReference type="AlphaFoldDB" id="A0AAE1ACD4"/>
<dbReference type="Proteomes" id="UP001283361">
    <property type="component" value="Unassembled WGS sequence"/>
</dbReference>
<organism evidence="1 2">
    <name type="scientific">Elysia crispata</name>
    <name type="common">lettuce slug</name>
    <dbReference type="NCBI Taxonomy" id="231223"/>
    <lineage>
        <taxon>Eukaryota</taxon>
        <taxon>Metazoa</taxon>
        <taxon>Spiralia</taxon>
        <taxon>Lophotrochozoa</taxon>
        <taxon>Mollusca</taxon>
        <taxon>Gastropoda</taxon>
        <taxon>Heterobranchia</taxon>
        <taxon>Euthyneura</taxon>
        <taxon>Panpulmonata</taxon>
        <taxon>Sacoglossa</taxon>
        <taxon>Placobranchoidea</taxon>
        <taxon>Plakobranchidae</taxon>
        <taxon>Elysia</taxon>
    </lineage>
</organism>
<dbReference type="EMBL" id="JAWDGP010002177">
    <property type="protein sequence ID" value="KAK3785028.1"/>
    <property type="molecule type" value="Genomic_DNA"/>
</dbReference>
<protein>
    <submittedName>
        <fullName evidence="1">Uncharacterized protein</fullName>
    </submittedName>
</protein>
<name>A0AAE1ACD4_9GAST</name>
<gene>
    <name evidence="1" type="ORF">RRG08_037980</name>
</gene>